<gene>
    <name evidence="2" type="ORF">HUJ06_022734</name>
</gene>
<keyword evidence="3" id="KW-1185">Reference proteome</keyword>
<evidence type="ECO:0000313" key="2">
    <source>
        <dbReference type="EMBL" id="DAD21271.1"/>
    </source>
</evidence>
<feature type="region of interest" description="Disordered" evidence="1">
    <location>
        <begin position="1"/>
        <end position="25"/>
    </location>
</feature>
<evidence type="ECO:0000256" key="1">
    <source>
        <dbReference type="SAM" id="MobiDB-lite"/>
    </source>
</evidence>
<sequence length="25" mass="2819">MLIRSPNPSRSSDGKELGNLWTTRC</sequence>
<feature type="compositionally biased region" description="Polar residues" evidence="1">
    <location>
        <begin position="1"/>
        <end position="11"/>
    </location>
</feature>
<dbReference type="Proteomes" id="UP000607653">
    <property type="component" value="Unassembled WGS sequence"/>
</dbReference>
<dbReference type="AlphaFoldDB" id="A0A822XQ14"/>
<proteinExistence type="predicted"/>
<comment type="caution">
    <text evidence="2">The sequence shown here is derived from an EMBL/GenBank/DDBJ whole genome shotgun (WGS) entry which is preliminary data.</text>
</comment>
<protein>
    <submittedName>
        <fullName evidence="2">Uncharacterized protein</fullName>
    </submittedName>
</protein>
<reference evidence="2 3" key="1">
    <citation type="journal article" date="2020" name="Mol. Biol. Evol.">
        <title>Distinct Expression and Methylation Patterns for Genes with Different Fates following a Single Whole-Genome Duplication in Flowering Plants.</title>
        <authorList>
            <person name="Shi T."/>
            <person name="Rahmani R.S."/>
            <person name="Gugger P.F."/>
            <person name="Wang M."/>
            <person name="Li H."/>
            <person name="Zhang Y."/>
            <person name="Li Z."/>
            <person name="Wang Q."/>
            <person name="Van de Peer Y."/>
            <person name="Marchal K."/>
            <person name="Chen J."/>
        </authorList>
    </citation>
    <scope>NUCLEOTIDE SEQUENCE [LARGE SCALE GENOMIC DNA]</scope>
    <source>
        <tissue evidence="2">Leaf</tissue>
    </source>
</reference>
<evidence type="ECO:0000313" key="3">
    <source>
        <dbReference type="Proteomes" id="UP000607653"/>
    </source>
</evidence>
<organism evidence="2 3">
    <name type="scientific">Nelumbo nucifera</name>
    <name type="common">Sacred lotus</name>
    <dbReference type="NCBI Taxonomy" id="4432"/>
    <lineage>
        <taxon>Eukaryota</taxon>
        <taxon>Viridiplantae</taxon>
        <taxon>Streptophyta</taxon>
        <taxon>Embryophyta</taxon>
        <taxon>Tracheophyta</taxon>
        <taxon>Spermatophyta</taxon>
        <taxon>Magnoliopsida</taxon>
        <taxon>Proteales</taxon>
        <taxon>Nelumbonaceae</taxon>
        <taxon>Nelumbo</taxon>
    </lineage>
</organism>
<dbReference type="EMBL" id="DUZY01000001">
    <property type="protein sequence ID" value="DAD21271.1"/>
    <property type="molecule type" value="Genomic_DNA"/>
</dbReference>
<name>A0A822XQ14_NELNU</name>
<accession>A0A822XQ14</accession>